<dbReference type="GeneID" id="80888405"/>
<keyword evidence="2" id="KW-1185">Reference proteome</keyword>
<dbReference type="KEGG" id="amus:LMH87_001246"/>
<accession>A0A9W8QIH5</accession>
<dbReference type="AlphaFoldDB" id="A0A9W8QIH5"/>
<evidence type="ECO:0000313" key="2">
    <source>
        <dbReference type="Proteomes" id="UP001144673"/>
    </source>
</evidence>
<dbReference type="RefSeq" id="XP_056056156.1">
    <property type="nucleotide sequence ID" value="XM_056199294.1"/>
</dbReference>
<comment type="caution">
    <text evidence="1">The sequence shown here is derived from an EMBL/GenBank/DDBJ whole genome shotgun (WGS) entry which is preliminary data.</text>
</comment>
<organism evidence="1 2">
    <name type="scientific">Akanthomyces muscarius</name>
    <name type="common">Entomopathogenic fungus</name>
    <name type="synonym">Lecanicillium muscarium</name>
    <dbReference type="NCBI Taxonomy" id="2231603"/>
    <lineage>
        <taxon>Eukaryota</taxon>
        <taxon>Fungi</taxon>
        <taxon>Dikarya</taxon>
        <taxon>Ascomycota</taxon>
        <taxon>Pezizomycotina</taxon>
        <taxon>Sordariomycetes</taxon>
        <taxon>Hypocreomycetidae</taxon>
        <taxon>Hypocreales</taxon>
        <taxon>Cordycipitaceae</taxon>
        <taxon>Akanthomyces</taxon>
    </lineage>
</organism>
<evidence type="ECO:0000313" key="1">
    <source>
        <dbReference type="EMBL" id="KAJ4156032.1"/>
    </source>
</evidence>
<name>A0A9W8QIH5_AKAMU</name>
<dbReference type="Proteomes" id="UP001144673">
    <property type="component" value="Chromosome 6"/>
</dbReference>
<dbReference type="EMBL" id="JAJHUN010000007">
    <property type="protein sequence ID" value="KAJ4156032.1"/>
    <property type="molecule type" value="Genomic_DNA"/>
</dbReference>
<protein>
    <submittedName>
        <fullName evidence="1">Uncharacterized protein</fullName>
    </submittedName>
</protein>
<sequence length="278" mass="32006">MLDIAVLCSARRSILAGPLDIRARNCAIASYGYAVADSDHVLLIHLLRMYTLVRDSFLREGKLEELGAWCRRCGLDRAASEVAAQEVTRLTSWLVKHPGMALQYTPQNSSKPILLALVKVFYTHLAIGCPQAYYGRDSRWETVPNREIARITPASAVYRLAPQWVLYNSIKHCLGWSEMHIVSTVYPEWLLDLPFFRGLNVLGTTPNMSRGGFAQRHVRDSLAAAAHRQWLAAERQRLMEEERRRDRRRLAEQERATESYQARLMAIDRYWARFRLSF</sequence>
<gene>
    <name evidence="1" type="ORF">LMH87_001246</name>
</gene>
<reference evidence="1" key="1">
    <citation type="journal article" date="2023" name="Access Microbiol">
        <title>De-novo genome assembly for Akanthomyces muscarius, a biocontrol agent of insect agricultural pests.</title>
        <authorList>
            <person name="Erdos Z."/>
            <person name="Studholme D.J."/>
            <person name="Raymond B."/>
            <person name="Sharma M."/>
        </authorList>
    </citation>
    <scope>NUCLEOTIDE SEQUENCE</scope>
    <source>
        <strain evidence="1">Ve6</strain>
    </source>
</reference>
<proteinExistence type="predicted"/>